<dbReference type="EMBL" id="CAJNIZ010011558">
    <property type="protein sequence ID" value="CAE7321120.1"/>
    <property type="molecule type" value="Genomic_DNA"/>
</dbReference>
<feature type="region of interest" description="Disordered" evidence="1">
    <location>
        <begin position="1390"/>
        <end position="1487"/>
    </location>
</feature>
<dbReference type="OrthoDB" id="414640at2759"/>
<dbReference type="GO" id="GO:0015074">
    <property type="term" value="P:DNA integration"/>
    <property type="evidence" value="ECO:0007669"/>
    <property type="project" value="InterPro"/>
</dbReference>
<feature type="compositionally biased region" description="Low complexity" evidence="1">
    <location>
        <begin position="1456"/>
        <end position="1474"/>
    </location>
</feature>
<feature type="domain" description="Integrase catalytic" evidence="2">
    <location>
        <begin position="991"/>
        <end position="1084"/>
    </location>
</feature>
<sequence length="2202" mass="241056">MTWRAFKREMSWWTSSLDLEASKKYNLAARWLLRQSGTVRQFTPEELGYQKEISRKDPETGELMVLTEEDPLAGINKLMAALEQMNGLTSLDKRGELRSQFYLTLSRKPGERVADFATRYRTSVADMKAEGIVLPDGELGWWLKEKLGLDALRKQLLETALAGAEGFNVIEAEILRLFRDLHLQDPLFRRLERANDVRAPDFELYGFDLWRVGGSFEAVAETELAEDYGDDGPEGEHLPEEDSQEEVLQTEVENLADEIAQAEEEGVDPVHLEALESGIEASAEALVSMREARVKLAEVRKDRGFKGPQSHSSAKAKGKPGILAKKARFPCYDCNMPGHWAGDPECTRPGAGLKQVRLAEAAGNEVSNTEVVNDAGAHEALVAALSASRARAWANEALAATSTLADKALVGALDSACNRTCAGSAWLQNYLDTLDDAPAEIRGLIDQVDEVENFRFGNGGTMPSRKRWRVPAFICGKVVCVWILVVDVPSLGLLLGRDFLDAIEAAPPADEVNESLAITRWRLVVRMERRLEWAKRGAESMIQSGAWPRKWLGRTAFTAATLSSLTWFRNRVGLKDAFVEDPILLGMLAVLRSQVAEAQAQAACRTLRGLRRLHRQRSRLVRRGLGLSDMNAFTSLLVGLEERNRAMTQAMDLKPGHHLVGGDEMEETGADPRVEELKLDGERVKAGQRQLISQAWDRRRRDQLLISCTSKQVKEVMVSEFYAERRRGMNEAFVMEIPMLDLHRHGASGQGCSDPRTHHGQHADIKHGGGTSRDEITDSVPSRSCGGLAREQVKAGRHFLIENPKNSRAWKTPSMQALRRLPQVHAVDLDMCRFNLRGPGGLRHRKATRLLTSSQAVVSSMLARKCTGKHQHEPVIGGSKITAAAGRYTRQFSTALVQAFEDQFNFETVAAQAGVQSHDCMEVCGGAGAVDFYHDVFVQDEALEGGDIGHDSDLDDDLGAPYDGEIPASVRLAVKRVHEATGHRRDDAWRVGSLPAPRAVGEQLHLDLLMIDDAVGKSHVIVHAADAISKYQLASLIPDKSSKEVCQFLSRMWFPLLGPPRTIVSDQGREFVPLRVNGVAERSGGILKTIVGTLVAQRVVSGEDGVRDVIGFACAAYNEDVNAEGVSPLQCVTGRQPRLHGSVLSNFPQCLPEHGLIDAEASASQRAALRESARVAMLRLRYSQSIRRAELARSWEPTIQRELNPGDVVFFWRAQKAVRNSRRKGILVALENKKDATVPASAFISYRGQLTKCALEHVRPASTLQKLAAGSWEAAIDDMIRELPEPPSELPDGGLTLVEEASDGEAGADPETIAVVNMAPPTSRATSSPPASSQPSTATPGTPVGHLLQRPVIQRSLSRAGGLPLEAELCNRALGRGQPADFQAELQRAMERGRLRRTSSEAGLDMEGMDRQTSHLSSEPPASVRRLNAEPSTTTTGGHVAPSPDAQQPPEPVLGLPASATLAPVTAAPAQQPAEPGPGPSDTLSASTLRPRGLFEALTMTKSELERMASEHSQVHPLLKIQAQVEIDRQTPWSTLEEERDHGTWDGRWSLPSRSQWEAINDIGAMLPTGASDDREVFSATARKEYQWTKLSEERKKLWAAAADKGWRAYTENAAVEVLDAKQSAAVRRNLAQRGELDRILTPRFVLTDKADGARTASNPLPIEASARLVVPGFRDRANLDGEIRKDAPTGCRLSQHLLLSLLAWHGKDWSMLSADVGTPASLHQEPAPRDIGVHNQNADCWFAKAYLDSQTRHASGGSDSPGMIVSHVDDLLFGGDKAAEASLMSVGDELGFREVSREDFVWCGKKFSRRPDGSVAISMGAYRRNLRPIPVPRSRKTDLSAPVSPSEHKQLRALLGSFQWLVAQLRFDMAFTVSSLQGEKPTVTFRPVNPYAGGLVVVTDAALGNVSVSGSAEEAPLNKVYSQAAYFVLLADEALLRGEPGQFNLLDCRSHRLARVCRSSYSAELLGTEEGVDAAQLARGFVSLVRGGSLHRSYVDAEINSVGLVIVVDAKDVHDKASSDTSSFGSQNTSVRWTATSNMFADAGTKHMDLGHLRRTLKSGRWSITYSPAFVKQVSKGKKAAAASSTPTPAASLPGKALAPDDPMMGFLLRFGEQRGWHSLPDMGINVSHGAKSFRGPEPRFSAAAFPFRTTFGRYELPTGEYQWRLLERDSPYAREVNQHKRLELATPVLVTCFTKLADGN</sequence>
<dbReference type="SUPFAM" id="SSF53098">
    <property type="entry name" value="Ribonuclease H-like"/>
    <property type="match status" value="1"/>
</dbReference>
<evidence type="ECO:0000313" key="3">
    <source>
        <dbReference type="EMBL" id="CAE7321120.1"/>
    </source>
</evidence>
<reference evidence="3" key="1">
    <citation type="submission" date="2021-02" db="EMBL/GenBank/DDBJ databases">
        <authorList>
            <person name="Dougan E. K."/>
            <person name="Rhodes N."/>
            <person name="Thang M."/>
            <person name="Chan C."/>
        </authorList>
    </citation>
    <scope>NUCLEOTIDE SEQUENCE</scope>
</reference>
<evidence type="ECO:0000259" key="2">
    <source>
        <dbReference type="PROSITE" id="PS50994"/>
    </source>
</evidence>
<dbReference type="Gene3D" id="3.30.420.10">
    <property type="entry name" value="Ribonuclease H-like superfamily/Ribonuclease H"/>
    <property type="match status" value="1"/>
</dbReference>
<accession>A0A812NNP0</accession>
<dbReference type="InterPro" id="IPR001584">
    <property type="entry name" value="Integrase_cat-core"/>
</dbReference>
<keyword evidence="4" id="KW-1185">Reference proteome</keyword>
<organism evidence="3 4">
    <name type="scientific">Symbiodinium pilosum</name>
    <name type="common">Dinoflagellate</name>
    <dbReference type="NCBI Taxonomy" id="2952"/>
    <lineage>
        <taxon>Eukaryota</taxon>
        <taxon>Sar</taxon>
        <taxon>Alveolata</taxon>
        <taxon>Dinophyceae</taxon>
        <taxon>Suessiales</taxon>
        <taxon>Symbiodiniaceae</taxon>
        <taxon>Symbiodinium</taxon>
    </lineage>
</organism>
<dbReference type="PROSITE" id="PS50994">
    <property type="entry name" value="INTEGRASE"/>
    <property type="match status" value="1"/>
</dbReference>
<name>A0A812NNP0_SYMPI</name>
<dbReference type="InterPro" id="IPR036397">
    <property type="entry name" value="RNaseH_sf"/>
</dbReference>
<evidence type="ECO:0000313" key="4">
    <source>
        <dbReference type="Proteomes" id="UP000649617"/>
    </source>
</evidence>
<dbReference type="GO" id="GO:0003676">
    <property type="term" value="F:nucleic acid binding"/>
    <property type="evidence" value="ECO:0007669"/>
    <property type="project" value="InterPro"/>
</dbReference>
<feature type="region of interest" description="Disordered" evidence="1">
    <location>
        <begin position="1320"/>
        <end position="1345"/>
    </location>
</feature>
<gene>
    <name evidence="3" type="primary">K02A2.6</name>
    <name evidence="3" type="ORF">SPIL2461_LOCUS7408</name>
</gene>
<feature type="compositionally biased region" description="Basic and acidic residues" evidence="1">
    <location>
        <begin position="755"/>
        <end position="776"/>
    </location>
</feature>
<evidence type="ECO:0000256" key="1">
    <source>
        <dbReference type="SAM" id="MobiDB-lite"/>
    </source>
</evidence>
<protein>
    <submittedName>
        <fullName evidence="3">K02A2.6 protein</fullName>
    </submittedName>
</protein>
<comment type="caution">
    <text evidence="3">The sequence shown here is derived from an EMBL/GenBank/DDBJ whole genome shotgun (WGS) entry which is preliminary data.</text>
</comment>
<feature type="compositionally biased region" description="Low complexity" evidence="1">
    <location>
        <begin position="1320"/>
        <end position="1343"/>
    </location>
</feature>
<dbReference type="InterPro" id="IPR012337">
    <property type="entry name" value="RNaseH-like_sf"/>
</dbReference>
<dbReference type="Proteomes" id="UP000649617">
    <property type="component" value="Unassembled WGS sequence"/>
</dbReference>
<feature type="region of interest" description="Disordered" evidence="1">
    <location>
        <begin position="746"/>
        <end position="786"/>
    </location>
</feature>
<proteinExistence type="predicted"/>